<protein>
    <recommendedName>
        <fullName evidence="2">TNase-like domain-containing protein</fullName>
    </recommendedName>
</protein>
<proteinExistence type="predicted"/>
<sequence length="189" mass="20333">MSDMGSFGKGSRRSHLRLVTSNRQPRGRWFGAVMVALPGAAFLGLFFAPGPGGSNDAGAQVSAGMPGAARGAERAFFPICAGSRRVTCVVDGDTIWYRGTKIRIADIDAPEVSRPSCPREAALGERATRRLQELLNAGEFTLAPSPSGRETDRYGRALRVVLRDGKSLGEALVREGLAMRWGGPRREWC</sequence>
<evidence type="ECO:0000259" key="2">
    <source>
        <dbReference type="PROSITE" id="PS50830"/>
    </source>
</evidence>
<dbReference type="PROSITE" id="PS50830">
    <property type="entry name" value="TNASE_3"/>
    <property type="match status" value="1"/>
</dbReference>
<evidence type="ECO:0000256" key="1">
    <source>
        <dbReference type="SAM" id="Phobius"/>
    </source>
</evidence>
<feature type="domain" description="TNase-like" evidence="2">
    <location>
        <begin position="85"/>
        <end position="178"/>
    </location>
</feature>
<dbReference type="Proteomes" id="UP000027866">
    <property type="component" value="Unassembled WGS sequence"/>
</dbReference>
<organism evidence="3 4">
    <name type="scientific">Erythrobacter litoralis</name>
    <dbReference type="NCBI Taxonomy" id="39960"/>
    <lineage>
        <taxon>Bacteria</taxon>
        <taxon>Pseudomonadati</taxon>
        <taxon>Pseudomonadota</taxon>
        <taxon>Alphaproteobacteria</taxon>
        <taxon>Sphingomonadales</taxon>
        <taxon>Erythrobacteraceae</taxon>
        <taxon>Erythrobacter/Porphyrobacter group</taxon>
        <taxon>Erythrobacter</taxon>
    </lineage>
</organism>
<evidence type="ECO:0000313" key="4">
    <source>
        <dbReference type="Proteomes" id="UP000027866"/>
    </source>
</evidence>
<dbReference type="KEGG" id="elq:Ga0102493_11664"/>
<feature type="transmembrane region" description="Helical" evidence="1">
    <location>
        <begin position="29"/>
        <end position="48"/>
    </location>
</feature>
<comment type="caution">
    <text evidence="3">The sequence shown here is derived from an EMBL/GenBank/DDBJ whole genome shotgun (WGS) entry which is preliminary data.</text>
</comment>
<keyword evidence="1" id="KW-0472">Membrane</keyword>
<keyword evidence="1" id="KW-0812">Transmembrane</keyword>
<evidence type="ECO:0000313" key="3">
    <source>
        <dbReference type="EMBL" id="KEO96771.1"/>
    </source>
</evidence>
<accession>A0A074MP66</accession>
<gene>
    <name evidence="3" type="ORF">EH32_08800</name>
</gene>
<dbReference type="PATRIC" id="fig|39960.10.peg.2916"/>
<keyword evidence="1" id="KW-1133">Transmembrane helix</keyword>
<keyword evidence="4" id="KW-1185">Reference proteome</keyword>
<dbReference type="SMART" id="SM00318">
    <property type="entry name" value="SNc"/>
    <property type="match status" value="1"/>
</dbReference>
<reference evidence="3 4" key="1">
    <citation type="submission" date="2014-04" db="EMBL/GenBank/DDBJ databases">
        <title>A comprehensive comparison of genomes of Erythrobacter spp. Strains.</title>
        <authorList>
            <person name="Zheng Q."/>
        </authorList>
    </citation>
    <scope>NUCLEOTIDE SEQUENCE [LARGE SCALE GENOMIC DNA]</scope>
    <source>
        <strain evidence="3 4">DSM 8509</strain>
    </source>
</reference>
<dbReference type="Gene3D" id="2.40.50.90">
    <property type="match status" value="1"/>
</dbReference>
<dbReference type="EMBL" id="JMIX01000004">
    <property type="protein sequence ID" value="KEO96771.1"/>
    <property type="molecule type" value="Genomic_DNA"/>
</dbReference>
<name>A0A074MP66_9SPHN</name>
<dbReference type="Pfam" id="PF00565">
    <property type="entry name" value="SNase"/>
    <property type="match status" value="1"/>
</dbReference>
<dbReference type="AlphaFoldDB" id="A0A074MP66"/>
<dbReference type="InterPro" id="IPR016071">
    <property type="entry name" value="Staphylococal_nuclease_OB-fold"/>
</dbReference>
<dbReference type="SUPFAM" id="SSF50199">
    <property type="entry name" value="Staphylococcal nuclease"/>
    <property type="match status" value="1"/>
</dbReference>
<dbReference type="InterPro" id="IPR035437">
    <property type="entry name" value="SNase_OB-fold_sf"/>
</dbReference>